<protein>
    <submittedName>
        <fullName evidence="1">Uncharacterized protein</fullName>
    </submittedName>
</protein>
<reference evidence="1 2" key="1">
    <citation type="submission" date="2020-08" db="EMBL/GenBank/DDBJ databases">
        <authorList>
            <person name="Newling K."/>
            <person name="Davey J."/>
            <person name="Forrester S."/>
        </authorList>
    </citation>
    <scope>NUCLEOTIDE SEQUENCE [LARGE SCALE GENOMIC DNA]</scope>
    <source>
        <strain evidence="2">Crithidia deanei Carvalho (ATCC PRA-265)</strain>
    </source>
</reference>
<accession>A0A7G2CLG0</accession>
<dbReference type="AlphaFoldDB" id="A0A7G2CLG0"/>
<evidence type="ECO:0000313" key="2">
    <source>
        <dbReference type="Proteomes" id="UP000515908"/>
    </source>
</evidence>
<evidence type="ECO:0000313" key="1">
    <source>
        <dbReference type="EMBL" id="CAD2219751.1"/>
    </source>
</evidence>
<dbReference type="Proteomes" id="UP000515908">
    <property type="component" value="Chromosome 15"/>
</dbReference>
<sequence length="182" mass="21375">MWNAVRNWFTEEEHEELDQHQLKQNAIEQSIKVTREMAEVQEALQKSTRGTRLIRQRLLELHEQVEALLLESCDVIHKPATVGEHSCTENHVKMQRTRGALLEELTEVREPLEERLVSLVAKEYELQVRFSGLEVQRLLIEKELGEKISPQEMEERLERLVLPPSPVEVTINYETRDEGDTW</sequence>
<proteinExistence type="predicted"/>
<name>A0A7G2CLG0_9TRYP</name>
<organism evidence="1 2">
    <name type="scientific">Angomonas deanei</name>
    <dbReference type="NCBI Taxonomy" id="59799"/>
    <lineage>
        <taxon>Eukaryota</taxon>
        <taxon>Discoba</taxon>
        <taxon>Euglenozoa</taxon>
        <taxon>Kinetoplastea</taxon>
        <taxon>Metakinetoplastina</taxon>
        <taxon>Trypanosomatida</taxon>
        <taxon>Trypanosomatidae</taxon>
        <taxon>Strigomonadinae</taxon>
        <taxon>Angomonas</taxon>
    </lineage>
</organism>
<keyword evidence="2" id="KW-1185">Reference proteome</keyword>
<dbReference type="VEuPathDB" id="TriTrypDB:ADEAN_000726000"/>
<dbReference type="EMBL" id="LR877159">
    <property type="protein sequence ID" value="CAD2219751.1"/>
    <property type="molecule type" value="Genomic_DNA"/>
</dbReference>
<gene>
    <name evidence="1" type="ORF">ADEAN_000726000</name>
</gene>